<evidence type="ECO:0000256" key="2">
    <source>
        <dbReference type="ARBA" id="ARBA00023125"/>
    </source>
</evidence>
<evidence type="ECO:0000259" key="4">
    <source>
        <dbReference type="PROSITE" id="PS50043"/>
    </source>
</evidence>
<keyword evidence="2" id="KW-0238">DNA-binding</keyword>
<dbReference type="InterPro" id="IPR016032">
    <property type="entry name" value="Sig_transdc_resp-reg_C-effctor"/>
</dbReference>
<dbReference type="PRINTS" id="PR00038">
    <property type="entry name" value="HTHLUXR"/>
</dbReference>
<dbReference type="Pfam" id="PF03472">
    <property type="entry name" value="Autoind_bind"/>
    <property type="match status" value="1"/>
</dbReference>
<dbReference type="Pfam" id="PF00196">
    <property type="entry name" value="GerE"/>
    <property type="match status" value="1"/>
</dbReference>
<accession>A0ABY7SHH5</accession>
<organism evidence="5 6">
    <name type="scientific">Paracoccus fistulariae</name>
    <dbReference type="NCBI Taxonomy" id="658446"/>
    <lineage>
        <taxon>Bacteria</taxon>
        <taxon>Pseudomonadati</taxon>
        <taxon>Pseudomonadota</taxon>
        <taxon>Alphaproteobacteria</taxon>
        <taxon>Rhodobacterales</taxon>
        <taxon>Paracoccaceae</taxon>
        <taxon>Paracoccus</taxon>
    </lineage>
</organism>
<dbReference type="PANTHER" id="PTHR44688:SF16">
    <property type="entry name" value="DNA-BINDING TRANSCRIPTIONAL ACTIVATOR DEVR_DOSR"/>
    <property type="match status" value="1"/>
</dbReference>
<dbReference type="SMART" id="SM00421">
    <property type="entry name" value="HTH_LUXR"/>
    <property type="match status" value="1"/>
</dbReference>
<dbReference type="InterPro" id="IPR036693">
    <property type="entry name" value="TF_LuxR_autoind-bd_dom_sf"/>
</dbReference>
<proteinExistence type="predicted"/>
<dbReference type="Proteomes" id="UP001219349">
    <property type="component" value="Chromosome"/>
</dbReference>
<dbReference type="InterPro" id="IPR000792">
    <property type="entry name" value="Tscrpt_reg_LuxR_C"/>
</dbReference>
<dbReference type="CDD" id="cd06170">
    <property type="entry name" value="LuxR_C_like"/>
    <property type="match status" value="1"/>
</dbReference>
<evidence type="ECO:0000256" key="3">
    <source>
        <dbReference type="ARBA" id="ARBA00023163"/>
    </source>
</evidence>
<dbReference type="PROSITE" id="PS50043">
    <property type="entry name" value="HTH_LUXR_2"/>
    <property type="match status" value="1"/>
</dbReference>
<dbReference type="EMBL" id="CP067136">
    <property type="protein sequence ID" value="WCR06355.1"/>
    <property type="molecule type" value="Genomic_DNA"/>
</dbReference>
<dbReference type="SUPFAM" id="SSF75516">
    <property type="entry name" value="Pheromone-binding domain of LuxR-like quorum-sensing transcription factors"/>
    <property type="match status" value="1"/>
</dbReference>
<gene>
    <name evidence="5" type="ORF">JHX87_12735</name>
</gene>
<dbReference type="InterPro" id="IPR036388">
    <property type="entry name" value="WH-like_DNA-bd_sf"/>
</dbReference>
<dbReference type="Gene3D" id="1.10.10.10">
    <property type="entry name" value="Winged helix-like DNA-binding domain superfamily/Winged helix DNA-binding domain"/>
    <property type="match status" value="1"/>
</dbReference>
<keyword evidence="1" id="KW-0805">Transcription regulation</keyword>
<dbReference type="Gene3D" id="3.30.450.80">
    <property type="entry name" value="Transcription factor LuxR-like, autoinducer-binding domain"/>
    <property type="match status" value="1"/>
</dbReference>
<dbReference type="InterPro" id="IPR005143">
    <property type="entry name" value="TF_LuxR_autoind-bd_dom"/>
</dbReference>
<evidence type="ECO:0000313" key="5">
    <source>
        <dbReference type="EMBL" id="WCR06355.1"/>
    </source>
</evidence>
<dbReference type="SUPFAM" id="SSF46894">
    <property type="entry name" value="C-terminal effector domain of the bipartite response regulators"/>
    <property type="match status" value="1"/>
</dbReference>
<reference evidence="5 6" key="1">
    <citation type="submission" date="2021-01" db="EMBL/GenBank/DDBJ databases">
        <title>Biogeographic distribution of Paracoccus.</title>
        <authorList>
            <person name="Hollensteiner J."/>
            <person name="Leineberger J."/>
            <person name="Brinkhoff T."/>
            <person name="Daniel R."/>
        </authorList>
    </citation>
    <scope>NUCLEOTIDE SEQUENCE [LARGE SCALE GENOMIC DNA]</scope>
    <source>
        <strain evidence="5 6">KCTC 22803</strain>
    </source>
</reference>
<name>A0ABY7SHH5_9RHOB</name>
<evidence type="ECO:0000256" key="1">
    <source>
        <dbReference type="ARBA" id="ARBA00023015"/>
    </source>
</evidence>
<sequence length="252" mass="28284">MTLEPTPSAADYLRFVAECSALEPCWQQLCTDLASFGFTRMLYGRKADASAENFFELWDTLILSTLGPEIEAFFVNDRGYATTKTVSWVVDNAGPLSWGHAQEMHRLGRLTPAESRMHLAARAFGLHAGYNFGMPIRPCGLRSGFAIWCHGAQEQTVADEAWATAHDQIIPRLYAFDIAASRYRYTPKGQELTQRERDVLQFAAKGKTILEIAQVLELHRRTVEDAMSRARDKLEVATTLQAVLRAEQQGQL</sequence>
<keyword evidence="6" id="KW-1185">Reference proteome</keyword>
<dbReference type="RefSeq" id="WP_271884067.1">
    <property type="nucleotide sequence ID" value="NZ_CP067136.1"/>
</dbReference>
<evidence type="ECO:0000313" key="6">
    <source>
        <dbReference type="Proteomes" id="UP001219349"/>
    </source>
</evidence>
<keyword evidence="3" id="KW-0804">Transcription</keyword>
<dbReference type="PANTHER" id="PTHR44688">
    <property type="entry name" value="DNA-BINDING TRANSCRIPTIONAL ACTIVATOR DEVR_DOSR"/>
    <property type="match status" value="1"/>
</dbReference>
<protein>
    <submittedName>
        <fullName evidence="5">Autoinducer binding domain-containing protein</fullName>
    </submittedName>
</protein>
<feature type="domain" description="HTH luxR-type" evidence="4">
    <location>
        <begin position="185"/>
        <end position="250"/>
    </location>
</feature>